<dbReference type="PANTHER" id="PTHR43403:SF1">
    <property type="entry name" value="NAD-SPECIFIC GLUTAMATE DEHYDROGENASE"/>
    <property type="match status" value="1"/>
</dbReference>
<evidence type="ECO:0000259" key="4">
    <source>
        <dbReference type="Pfam" id="PF21074"/>
    </source>
</evidence>
<name>A0ABV3SXG8_9ACTN</name>
<dbReference type="InterPro" id="IPR049058">
    <property type="entry name" value="NAD_Glu_DH_HM2"/>
</dbReference>
<dbReference type="Pfam" id="PF05088">
    <property type="entry name" value="Bac_GDH_CD"/>
    <property type="match status" value="1"/>
</dbReference>
<feature type="domain" description="NAD-glutamate dehydrogenase ACT3" evidence="7">
    <location>
        <begin position="557"/>
        <end position="625"/>
    </location>
</feature>
<dbReference type="PANTHER" id="PTHR43403">
    <property type="entry name" value="NAD-SPECIFIC GLUTAMATE DEHYDROGENASE"/>
    <property type="match status" value="1"/>
</dbReference>
<dbReference type="Pfam" id="PF21076">
    <property type="entry name" value="GDH_ACT2"/>
    <property type="match status" value="1"/>
</dbReference>
<gene>
    <name evidence="8" type="ORF">AB3X52_08010</name>
</gene>
<feature type="domain" description="NAD-glutamate dehydrogenase ACT2" evidence="6">
    <location>
        <begin position="412"/>
        <end position="501"/>
    </location>
</feature>
<dbReference type="Proteomes" id="UP001556631">
    <property type="component" value="Unassembled WGS sequence"/>
</dbReference>
<dbReference type="InterPro" id="IPR007780">
    <property type="entry name" value="NAD_Glu_DH_bac"/>
</dbReference>
<reference evidence="8 9" key="1">
    <citation type="submission" date="2024-07" db="EMBL/GenBank/DDBJ databases">
        <authorList>
            <person name="Lee S."/>
            <person name="Kang M."/>
        </authorList>
    </citation>
    <scope>NUCLEOTIDE SEQUENCE [LARGE SCALE GENOMIC DNA]</scope>
    <source>
        <strain evidence="8 9">DS6</strain>
    </source>
</reference>
<dbReference type="PIRSF" id="PIRSF036761">
    <property type="entry name" value="GDH_Mll4104"/>
    <property type="match status" value="1"/>
</dbReference>
<protein>
    <submittedName>
        <fullName evidence="8">NAD-glutamate dehydrogenase</fullName>
    </submittedName>
</protein>
<dbReference type="RefSeq" id="WP_367993064.1">
    <property type="nucleotide sequence ID" value="NZ_JBFPJR010000011.1"/>
</dbReference>
<keyword evidence="1" id="KW-0175">Coiled coil</keyword>
<dbReference type="Pfam" id="PF21077">
    <property type="entry name" value="GDH_ACT3"/>
    <property type="match status" value="1"/>
</dbReference>
<dbReference type="InterPro" id="IPR024727">
    <property type="entry name" value="NAD_Glu_DH_N_ACT1"/>
</dbReference>
<dbReference type="InterPro" id="IPR049059">
    <property type="entry name" value="NAD_Glu_DH_HM1"/>
</dbReference>
<sequence length="1605" mass="174460">MSTSDPKRSPKSVLIESALAEAPPDSPVAALLSAYVRHVAAEDLESRSPQDVAGALASHHELAGTRPQGTARVRVLTPTTSAGGWSAGGRSVVEIVVDDMPYLVDSVTMELARERRDVHLVIHPVFDVVRNVTGVLEQVTPVEDAANEPPAGAVRESWMHVEVDRVPQEQEAQVVADLQRVLQDVREAVEDAAKLRQRITDIAAELRRTPPAGIDPGEAEEASALLAWLADDHFTFLGYREYRLEAGPGAAEGEPAYLRGIPGTGLGILRADPDLSAEKGRMPEAVRAKARERTVLVLAKANSRATVSQPAYLDHVGVKVFDEQGAVVGERRFLGLLTTRASRESVTRIPVLRRKVAKVLREGGFDPRSYGGRELLEILESYPRDELLHTPADELAEMVETATGARERRTLRIFVRPDTYGRYVSVLVSLPRDRYSTTVRERFSQILTEELGGTDIEFTVRIGETTNARVHFVVHVPPGSLDGGLDVGALERRLQAATRSWRDDLAGAVLAAYDETGSARLARFLDAFPEAYKEDFPASVGATDLARLEQLGASGVDFAIYEPAGAPADEVRLKVYRVGGRISLSHVLPMLTSLGVEVTDERPYELDGLDQPTLVYDFGLRYRATGEGSGHFPQAAQAQLCEALAALWAGRSEVDGFNALVLAAGLDHRQVTVLRAYAKYLRQGGTPFAQSTIEAALRSNVAITRLLVELFEERFDPEGTGGRQEALAEEIATALDQVDSLDQDRILRSYLAHIRATLRTNHWQRRDGVPKDYLALKLEPTLLPDLPQPRPAYEIFVYSPAVEGVHLRFGAVARGGLRWSDRRDDFRTEILGLVKAQMVKNTVIVPVGAKGGFVPKRLPDPSVDREGWLREGQAAYVTFISGLLDLTDNLVDGKTIPPADVVRHDGDDSYLVVAADKGTATFSDLANSVARSYGFWLGDAFASGGSAGYDHKAMGITARGAWVSVQRHFRELGLDVQREDFTVVGIGDMSGDVFGNGMLLSEHIRLVAAFDHRDVFVDPDPDAAASYAERRRLFDLPRSSWRDYDRSLISEGGGVWSRQLKAVPVSEPMRRALGLPAEVTTLTPTELISAILRAPVDLLWNGGIGTYVKASHEPHAAAGDKTNDAVRVDGRDVRARVVGEGGNLGLTQAGRVEYAIGGHGGAGGRINTDAIDNSAGVDTSDHEVNLKILLDRRVTAGDLSGEERNELLEEMTDEVADLVLHDNEEQNLALANAAAHAHSLLHVHEDWMHQLESRGVLDRAVEGLPSTAEVRRRLDAGGALTAPEHAVLMSWTKIELARELIGTDLPDDPYVAARLAGYFPTLVRERFTEAIEAHPLRREIVVTQVVNDVVNHAGKTFWPRLAAETGASAAELVRASFVAADLYDAAALHDEIRALDHRVDAAVQTRMRVDVRTLVERVTRWLVAHGPTDGWGGAEAVARFRAPLHGVLERLPSLLGGAELAAYDGRRERLVEAGVPEGLAARIATLPAAYALVGVVDVALREGLEPVEVTAAHLALGERLGLPTVLARIIALPRDDVWESMARAAIREDLHAVHLGLTAKSLHDPTWADSAEVETAAETLGRIVADEKADLARLSVGLRVVRGLL</sequence>
<dbReference type="InterPro" id="IPR049062">
    <property type="entry name" value="NAD_Glu_DH_ACT2"/>
</dbReference>
<dbReference type="Pfam" id="PF21075">
    <property type="entry name" value="GDH_ACT1"/>
    <property type="match status" value="1"/>
</dbReference>
<dbReference type="Pfam" id="PF21078">
    <property type="entry name" value="GDH_HM3"/>
    <property type="match status" value="1"/>
</dbReference>
<dbReference type="InterPro" id="IPR049064">
    <property type="entry name" value="NAD_Glu_DH_ACT3"/>
</dbReference>
<dbReference type="EMBL" id="JBFPJR010000011">
    <property type="protein sequence ID" value="MEX0427558.1"/>
    <property type="molecule type" value="Genomic_DNA"/>
</dbReference>
<evidence type="ECO:0000256" key="1">
    <source>
        <dbReference type="SAM" id="Coils"/>
    </source>
</evidence>
<dbReference type="SUPFAM" id="SSF51735">
    <property type="entry name" value="NAD(P)-binding Rossmann-fold domains"/>
    <property type="match status" value="1"/>
</dbReference>
<dbReference type="SUPFAM" id="SSF53223">
    <property type="entry name" value="Aminoacid dehydrogenase-like, N-terminal domain"/>
    <property type="match status" value="1"/>
</dbReference>
<dbReference type="Pfam" id="PF21074">
    <property type="entry name" value="GDH_C"/>
    <property type="match status" value="1"/>
</dbReference>
<evidence type="ECO:0000259" key="6">
    <source>
        <dbReference type="Pfam" id="PF21076"/>
    </source>
</evidence>
<evidence type="ECO:0000313" key="8">
    <source>
        <dbReference type="EMBL" id="MEX0427558.1"/>
    </source>
</evidence>
<dbReference type="InterPro" id="IPR048381">
    <property type="entry name" value="GDH_C"/>
</dbReference>
<accession>A0ABV3SXG8</accession>
<feature type="domain" description="NAD-glutamate dehydrogenase N-terminal ACT1" evidence="5">
    <location>
        <begin position="32"/>
        <end position="175"/>
    </location>
</feature>
<evidence type="ECO:0000313" key="9">
    <source>
        <dbReference type="Proteomes" id="UP001556631"/>
    </source>
</evidence>
<dbReference type="Pfam" id="PF21079">
    <property type="entry name" value="GDH_HM2"/>
    <property type="match status" value="1"/>
</dbReference>
<evidence type="ECO:0000259" key="5">
    <source>
        <dbReference type="Pfam" id="PF21075"/>
    </source>
</evidence>
<evidence type="ECO:0000259" key="7">
    <source>
        <dbReference type="Pfam" id="PF21077"/>
    </source>
</evidence>
<feature type="coiled-coil region" evidence="1">
    <location>
        <begin position="175"/>
        <end position="205"/>
    </location>
</feature>
<dbReference type="InterPro" id="IPR049056">
    <property type="entry name" value="NAD_Glu_DH_HM3"/>
</dbReference>
<organism evidence="8 9">
    <name type="scientific">Nocardioides eburneus</name>
    <dbReference type="NCBI Taxonomy" id="3231482"/>
    <lineage>
        <taxon>Bacteria</taxon>
        <taxon>Bacillati</taxon>
        <taxon>Actinomycetota</taxon>
        <taxon>Actinomycetes</taxon>
        <taxon>Propionibacteriales</taxon>
        <taxon>Nocardioidaceae</taxon>
        <taxon>Nocardioides</taxon>
    </lineage>
</organism>
<dbReference type="InterPro" id="IPR036291">
    <property type="entry name" value="NAD(P)-bd_dom_sf"/>
</dbReference>
<feature type="domain" description="NAD-glutamate dehydrogenase catalytic" evidence="3">
    <location>
        <begin position="731"/>
        <end position="1232"/>
    </location>
</feature>
<dbReference type="Gene3D" id="3.40.50.720">
    <property type="entry name" value="NAD(P)-binding Rossmann-like Domain"/>
    <property type="match status" value="1"/>
</dbReference>
<dbReference type="InterPro" id="IPR046346">
    <property type="entry name" value="Aminoacid_DH-like_N_sf"/>
</dbReference>
<dbReference type="Pfam" id="PF21073">
    <property type="entry name" value="GDH_HM1"/>
    <property type="match status" value="1"/>
</dbReference>
<feature type="domain" description="NAD-specific glutamate dehydrogenase C-terminal" evidence="4">
    <location>
        <begin position="1279"/>
        <end position="1602"/>
    </location>
</feature>
<comment type="caution">
    <text evidence="8">The sequence shown here is derived from an EMBL/GenBank/DDBJ whole genome shotgun (WGS) entry which is preliminary data.</text>
</comment>
<proteinExistence type="predicted"/>
<feature type="region of interest" description="Disordered" evidence="2">
    <location>
        <begin position="50"/>
        <end position="72"/>
    </location>
</feature>
<keyword evidence="9" id="KW-1185">Reference proteome</keyword>
<evidence type="ECO:0000259" key="3">
    <source>
        <dbReference type="Pfam" id="PF05088"/>
    </source>
</evidence>
<dbReference type="InterPro" id="IPR028971">
    <property type="entry name" value="NAD-GDH_cat"/>
</dbReference>
<evidence type="ECO:0000256" key="2">
    <source>
        <dbReference type="SAM" id="MobiDB-lite"/>
    </source>
</evidence>